<gene>
    <name evidence="1" type="ORF">SAMN04515672_1096</name>
</gene>
<accession>A0A1G8V1K7</accession>
<dbReference type="AlphaFoldDB" id="A0A1G8V1K7"/>
<dbReference type="OrthoDB" id="191883at2157"/>
<proteinExistence type="predicted"/>
<keyword evidence="2" id="KW-1185">Reference proteome</keyword>
<evidence type="ECO:0000313" key="2">
    <source>
        <dbReference type="Proteomes" id="UP000198882"/>
    </source>
</evidence>
<sequence>MSLEMIRHRLTQPGVAVIYDDVPDSRWWLLRTLPAISYLGVDQCTFPTSWRQLDGGQQYQFPGYNYHVLGGIELEEGSDLCVLTNEYYEFQTQYSIQPLVTEFSTGEGTLVVLTENERFTPDGGQRPLSQEQFATRVGPADRIHEAFSNYYDQEGWELPLTDTQNLFVQDNASLYSLVTGEDLSKTTELFDRLPEAPYLPLYWVFCDVFARPNEYGSVPLDSDDQVPALGNWLRRRIEWDRKTAIDVAKTLNRTVSDDGSTFDPSYAKRSPKLRDARTARRRLAPEESRIDARYYDWLSDIN</sequence>
<reference evidence="2" key="1">
    <citation type="submission" date="2016-10" db="EMBL/GenBank/DDBJ databases">
        <authorList>
            <person name="Varghese N."/>
            <person name="Submissions S."/>
        </authorList>
    </citation>
    <scope>NUCLEOTIDE SEQUENCE [LARGE SCALE GENOMIC DNA]</scope>
    <source>
        <strain evidence="2">B4,CECT 8067,JCM 17497</strain>
    </source>
</reference>
<dbReference type="STRING" id="1095776.SAMN04515672_1096"/>
<protein>
    <submittedName>
        <fullName evidence="1">Uncharacterized protein</fullName>
    </submittedName>
</protein>
<organism evidence="1 2">
    <name type="scientific">Natronorubrum texcoconense</name>
    <dbReference type="NCBI Taxonomy" id="1095776"/>
    <lineage>
        <taxon>Archaea</taxon>
        <taxon>Methanobacteriati</taxon>
        <taxon>Methanobacteriota</taxon>
        <taxon>Stenosarchaea group</taxon>
        <taxon>Halobacteria</taxon>
        <taxon>Halobacteriales</taxon>
        <taxon>Natrialbaceae</taxon>
        <taxon>Natronorubrum</taxon>
    </lineage>
</organism>
<dbReference type="Proteomes" id="UP000198882">
    <property type="component" value="Unassembled WGS sequence"/>
</dbReference>
<evidence type="ECO:0000313" key="1">
    <source>
        <dbReference type="EMBL" id="SDJ59060.1"/>
    </source>
</evidence>
<name>A0A1G8V1K7_9EURY</name>
<dbReference type="EMBL" id="FNFE01000001">
    <property type="protein sequence ID" value="SDJ59060.1"/>
    <property type="molecule type" value="Genomic_DNA"/>
</dbReference>
<dbReference type="RefSeq" id="WP_090303549.1">
    <property type="nucleotide sequence ID" value="NZ_FNFE01000001.1"/>
</dbReference>